<feature type="compositionally biased region" description="Basic and acidic residues" evidence="2">
    <location>
        <begin position="67"/>
        <end position="78"/>
    </location>
</feature>
<keyword evidence="1" id="KW-0175">Coiled coil</keyword>
<dbReference type="Pfam" id="PF13086">
    <property type="entry name" value="AAA_11"/>
    <property type="match status" value="1"/>
</dbReference>
<accession>A0ABT0RN85</accession>
<feature type="region of interest" description="Disordered" evidence="2">
    <location>
        <begin position="56"/>
        <end position="78"/>
    </location>
</feature>
<reference evidence="6" key="1">
    <citation type="submission" date="2022-05" db="EMBL/GenBank/DDBJ databases">
        <authorList>
            <person name="Jo J.-H."/>
            <person name="Im W.-T."/>
        </authorList>
    </citation>
    <scope>NUCLEOTIDE SEQUENCE</scope>
    <source>
        <strain evidence="6">SE158</strain>
    </source>
</reference>
<name>A0ABT0RN85_9SPHN</name>
<dbReference type="Gene3D" id="3.40.960.10">
    <property type="entry name" value="VSR Endonuclease"/>
    <property type="match status" value="1"/>
</dbReference>
<dbReference type="Pfam" id="PF13195">
    <property type="entry name" value="DUF4011"/>
    <property type="match status" value="1"/>
</dbReference>
<evidence type="ECO:0000259" key="5">
    <source>
        <dbReference type="Pfam" id="PF18741"/>
    </source>
</evidence>
<dbReference type="InterPro" id="IPR049468">
    <property type="entry name" value="Restrct_endonuc-II-like_dom"/>
</dbReference>
<dbReference type="Gene3D" id="3.40.50.300">
    <property type="entry name" value="P-loop containing nucleotide triphosphate hydrolases"/>
    <property type="match status" value="3"/>
</dbReference>
<dbReference type="Pfam" id="PF13087">
    <property type="entry name" value="AAA_12"/>
    <property type="match status" value="1"/>
</dbReference>
<organism evidence="6 7">
    <name type="scientific">Sphingomonas alba</name>
    <dbReference type="NCBI Taxonomy" id="2908208"/>
    <lineage>
        <taxon>Bacteria</taxon>
        <taxon>Pseudomonadati</taxon>
        <taxon>Pseudomonadota</taxon>
        <taxon>Alphaproteobacteria</taxon>
        <taxon>Sphingomonadales</taxon>
        <taxon>Sphingomonadaceae</taxon>
        <taxon>Sphingomonas</taxon>
    </lineage>
</organism>
<dbReference type="RefSeq" id="WP_249848412.1">
    <property type="nucleotide sequence ID" value="NZ_JAMGBD010000001.1"/>
</dbReference>
<feature type="compositionally biased region" description="Basic and acidic residues" evidence="2">
    <location>
        <begin position="702"/>
        <end position="711"/>
    </location>
</feature>
<dbReference type="InterPro" id="IPR047187">
    <property type="entry name" value="SF1_C_Upf1"/>
</dbReference>
<dbReference type="PANTHER" id="PTHR10887">
    <property type="entry name" value="DNA2/NAM7 HELICASE FAMILY"/>
    <property type="match status" value="1"/>
</dbReference>
<evidence type="ECO:0000259" key="4">
    <source>
        <dbReference type="Pfam" id="PF13087"/>
    </source>
</evidence>
<dbReference type="InterPro" id="IPR011335">
    <property type="entry name" value="Restrct_endonuc-II-like"/>
</dbReference>
<dbReference type="InterPro" id="IPR041677">
    <property type="entry name" value="DNA2/NAM7_AAA_11"/>
</dbReference>
<sequence length="1919" mass="212989">MSRPLINKTAKELSEAVERNRGNRAELELLIRELGHRSTPSARQAAAKARAYMRETNDEGNGGGEPPDIKPESAEKRQRREWTLEAIKGLRAKLIDLSKRNQLVSFKHSERGATYLRIVDERPDQLFDTLTDGQMRFEALPDEDIVPPDEQTDDFLIAWERARLTDPDYLKAIEGLGEDEKDAAELQKAERSLRAAVRQELGLPKLQFGKSIDIVALARAHGFDPSFELPDSDEDEDEDHHRDNKIRVLLTEKQLDRRLSTIHDRYRGHERETGLHTLFLAFGFVEWFEDDESDLAFHAPALLLPVHLERTLVRSRYVFTISGQDEDLQVNVAMRELLRQRFGLEAPELRENETPESYFIRLSGVLDETKRFRLRRFLTLAVLPFPRMVLWQDLDPDQWSEGAFESHELLVRLLGADSAGGAPSFGEDYPIDEPSFGKTVPPLVTDADVSQHSALVDVAAGIPLAIEGPPGTGKSQTITNMIAGALDAGKKVLFVAEKQAALGVVAERLRALGFGPLLLELHSERATKAGLIDSLRERAEARVSDDSRSVDEFHVWLIQQRTQLRTYLGLLRQPLGDLGKTAHQLIWRVLNLRQGIGDNAIVVGESAEQLADSDELNAHALYNRREILEQVSLKIEDHAAIYGSVGVNAWSRANRLDVFDAAATLTAARGAADSAQKLATAVSAAKSETGYPVTSDPASFKKQADQMRDAPEPEASSSSALASVLAEPEAATALLRDRTRWSQFQNSLASIGIDPLEADEKLVDELTEALDSATCSASTVGEAKTEATGERARHGTLEGLASDTQSLAQRFGLDGTQLKVGQLRVLTATLAKWNATSDLIRALCRTSIMDDAFPGVSRSASVAAAELAERHETLTQIAPEGFQSSVETLDLAADTLENANIFERVFGGEFKRQRQAAQRIVPGVSARMDLISQLRTLRQLLADERDFKEHSAARSYFPQEYWEGRTSDWESLSQARSLAEQTYDSLSAAGIDQAASRIIDAPALELRAPMKKAAALAEPLSGLQSSDGGITFSEMLETLNQRCLGLERLSSALVALNLSSEAPLQIGSSRLGQAIQQFRAFHQEYLTTDRPKALKWAVDPKSEAPDLQSALTYRGSLDPDLLSTLTSSKDPKQSVEKVRSAGQTLGDIWDAWEVARQQFERAIDTATETVLPDAATIELLADGLQRLSNDEAGLRLAADLHRYLSEAEQQNCRFVVDLANQTGVPANRLADLYELLVSRSILGRYLRAEGDELTRLGGLTLDAVRSRFREIDRELQNLEARRINAARLDDRAPWGIDRGPKSGWTQKALINNELGKKKRHIPIRDLTKRAGEALQAMKPVWMMSPSSVAQYVQPETVTFDLIVIDEASQMRPEYAVSAILRGEQLVVVGDSKQLPPTDFFQTGLAGMTDGDGGDEDDGITVDTESILDLAHSRIGTRRQLNWHYRSRHESLIQFSNRQFYDRRLVVFPSPSTDDPLLGVKHFYVKGTYEASINQQEAEAVINDAIGLMIAHPECSMGIATMNIKQTDLIKAEFDRLAGEQEAVRNYIAAWEGGIDRFFVKNLENVQGDERDIILISTVYGPDEKTGRVMQRFGPIASDVGHRRLNVLVTRARLSTRLYTSLRSGDVKIVEGSKPGTIATQAYLTYAEGGARFDLADGGEPDSDFEVFVADRLRAAGFEVIHQVGVEKFRIDLGVRHPEYPLGFVAGIECDGARYHSGFTVRDRDKIRQSVLEGLGWKIYRVWSTDWFTDPDREAAKLMAQVIAWRDEAIENFRARHASGEFQDKLPEPTHVEVIDKEAARDRIEPANDEIEIPAVASEPEGPRQPPDGRKRELDGIDWYEVETATLYEVWPDGEFAGEVEVISRATGAPQIYGGGSMRIPKSEYRGTVEATGSSFIENDIYAAVRKVAQLGRKSREAEE</sequence>
<dbReference type="EMBL" id="JAMGBD010000001">
    <property type="protein sequence ID" value="MCL6684111.1"/>
    <property type="molecule type" value="Genomic_DNA"/>
</dbReference>
<feature type="domain" description="DNA2/NAM7 helicase helicase" evidence="3">
    <location>
        <begin position="1358"/>
        <end position="1397"/>
    </location>
</feature>
<dbReference type="Proteomes" id="UP001165363">
    <property type="component" value="Unassembled WGS sequence"/>
</dbReference>
<evidence type="ECO:0000313" key="7">
    <source>
        <dbReference type="Proteomes" id="UP001165363"/>
    </source>
</evidence>
<dbReference type="CDD" id="cd18808">
    <property type="entry name" value="SF1_C_Upf1"/>
    <property type="match status" value="1"/>
</dbReference>
<gene>
    <name evidence="6" type="ORF">LZ536_09395</name>
</gene>
<evidence type="ECO:0000256" key="1">
    <source>
        <dbReference type="SAM" id="Coils"/>
    </source>
</evidence>
<dbReference type="PANTHER" id="PTHR10887:SF495">
    <property type="entry name" value="HELICASE SENATAXIN ISOFORM X1-RELATED"/>
    <property type="match status" value="1"/>
</dbReference>
<evidence type="ECO:0000313" key="6">
    <source>
        <dbReference type="EMBL" id="MCL6684111.1"/>
    </source>
</evidence>
<feature type="domain" description="DNA2/NAM7 helicase-like C-terminal" evidence="4">
    <location>
        <begin position="1436"/>
        <end position="1613"/>
    </location>
</feature>
<dbReference type="InterPro" id="IPR045055">
    <property type="entry name" value="DNA2/NAM7-like"/>
</dbReference>
<evidence type="ECO:0000256" key="2">
    <source>
        <dbReference type="SAM" id="MobiDB-lite"/>
    </source>
</evidence>
<keyword evidence="7" id="KW-1185">Reference proteome</keyword>
<dbReference type="InterPro" id="IPR027417">
    <property type="entry name" value="P-loop_NTPase"/>
</dbReference>
<proteinExistence type="predicted"/>
<feature type="region of interest" description="Disordered" evidence="2">
    <location>
        <begin position="686"/>
        <end position="721"/>
    </location>
</feature>
<feature type="coiled-coil region" evidence="1">
    <location>
        <begin position="1261"/>
        <end position="1288"/>
    </location>
</feature>
<dbReference type="InterPro" id="IPR025103">
    <property type="entry name" value="DUF4011"/>
</dbReference>
<evidence type="ECO:0000259" key="3">
    <source>
        <dbReference type="Pfam" id="PF13086"/>
    </source>
</evidence>
<dbReference type="InterPro" id="IPR041679">
    <property type="entry name" value="DNA2/NAM7-like_C"/>
</dbReference>
<comment type="caution">
    <text evidence="6">The sequence shown here is derived from an EMBL/GenBank/DDBJ whole genome shotgun (WGS) entry which is preliminary data.</text>
</comment>
<dbReference type="SUPFAM" id="SSF52540">
    <property type="entry name" value="P-loop containing nucleoside triphosphate hydrolases"/>
    <property type="match status" value="2"/>
</dbReference>
<dbReference type="Pfam" id="PF18741">
    <property type="entry name" value="MTES_1575"/>
    <property type="match status" value="1"/>
</dbReference>
<protein>
    <submittedName>
        <fullName evidence="6">DUF4011 domain-containing protein</fullName>
    </submittedName>
</protein>
<feature type="domain" description="Restriction endonuclease type II-like" evidence="5">
    <location>
        <begin position="1664"/>
        <end position="1760"/>
    </location>
</feature>
<feature type="region of interest" description="Disordered" evidence="2">
    <location>
        <begin position="1800"/>
        <end position="1834"/>
    </location>
</feature>
<dbReference type="SUPFAM" id="SSF52980">
    <property type="entry name" value="Restriction endonuclease-like"/>
    <property type="match status" value="1"/>
</dbReference>